<evidence type="ECO:0000313" key="6">
    <source>
        <dbReference type="Proteomes" id="UP000053593"/>
    </source>
</evidence>
<dbReference type="EMBL" id="KN834828">
    <property type="protein sequence ID" value="KIK53525.1"/>
    <property type="molecule type" value="Genomic_DNA"/>
</dbReference>
<dbReference type="PANTHER" id="PTHR43747">
    <property type="entry name" value="FAD-BINDING PROTEIN"/>
    <property type="match status" value="1"/>
</dbReference>
<dbReference type="Gene3D" id="3.50.50.60">
    <property type="entry name" value="FAD/NAD(P)-binding domain"/>
    <property type="match status" value="1"/>
</dbReference>
<dbReference type="PANTHER" id="PTHR43747:SF5">
    <property type="entry name" value="FAD-BINDING DOMAIN-CONTAINING PROTEIN"/>
    <property type="match status" value="1"/>
</dbReference>
<comment type="similarity">
    <text evidence="1">Belongs to the flavin-dependent halogenase family.</text>
</comment>
<dbReference type="GO" id="GO:0004497">
    <property type="term" value="F:monooxygenase activity"/>
    <property type="evidence" value="ECO:0007669"/>
    <property type="project" value="UniProtKB-KW"/>
</dbReference>
<keyword evidence="2" id="KW-0560">Oxidoreductase</keyword>
<reference evidence="5 6" key="1">
    <citation type="submission" date="2014-04" db="EMBL/GenBank/DDBJ databases">
        <title>Evolutionary Origins and Diversification of the Mycorrhizal Mutualists.</title>
        <authorList>
            <consortium name="DOE Joint Genome Institute"/>
            <consortium name="Mycorrhizal Genomics Consortium"/>
            <person name="Kohler A."/>
            <person name="Kuo A."/>
            <person name="Nagy L.G."/>
            <person name="Floudas D."/>
            <person name="Copeland A."/>
            <person name="Barry K.W."/>
            <person name="Cichocki N."/>
            <person name="Veneault-Fourrey C."/>
            <person name="LaButti K."/>
            <person name="Lindquist E.A."/>
            <person name="Lipzen A."/>
            <person name="Lundell T."/>
            <person name="Morin E."/>
            <person name="Murat C."/>
            <person name="Riley R."/>
            <person name="Ohm R."/>
            <person name="Sun H."/>
            <person name="Tunlid A."/>
            <person name="Henrissat B."/>
            <person name="Grigoriev I.V."/>
            <person name="Hibbett D.S."/>
            <person name="Martin F."/>
        </authorList>
    </citation>
    <scope>NUCLEOTIDE SEQUENCE [LARGE SCALE GENOMIC DNA]</scope>
    <source>
        <strain evidence="5 6">FD-317 M1</strain>
    </source>
</reference>
<dbReference type="InterPro" id="IPR036188">
    <property type="entry name" value="FAD/NAD-bd_sf"/>
</dbReference>
<evidence type="ECO:0000256" key="3">
    <source>
        <dbReference type="ARBA" id="ARBA00023033"/>
    </source>
</evidence>
<dbReference type="HOGENOM" id="CLU_024648_4_2_1"/>
<name>A0A0D0AT01_9AGAR</name>
<dbReference type="GO" id="GO:0044550">
    <property type="term" value="P:secondary metabolite biosynthetic process"/>
    <property type="evidence" value="ECO:0007669"/>
    <property type="project" value="UniProtKB-ARBA"/>
</dbReference>
<evidence type="ECO:0000313" key="5">
    <source>
        <dbReference type="EMBL" id="KIK53525.1"/>
    </source>
</evidence>
<proteinExistence type="inferred from homology"/>
<dbReference type="OrthoDB" id="3340390at2759"/>
<dbReference type="SUPFAM" id="SSF51905">
    <property type="entry name" value="FAD/NAD(P)-binding domain"/>
    <property type="match status" value="1"/>
</dbReference>
<evidence type="ECO:0000256" key="2">
    <source>
        <dbReference type="ARBA" id="ARBA00023002"/>
    </source>
</evidence>
<evidence type="ECO:0008006" key="7">
    <source>
        <dbReference type="Google" id="ProtNLM"/>
    </source>
</evidence>
<dbReference type="AlphaFoldDB" id="A0A0D0AT01"/>
<evidence type="ECO:0000256" key="4">
    <source>
        <dbReference type="ARBA" id="ARBA00049364"/>
    </source>
</evidence>
<comment type="catalytic activity">
    <reaction evidence="4">
        <text>melleolide F + FADH2 + chloride + O2 = 6'-chloromelleolide F + FAD + 2 H2O + H(+)</text>
        <dbReference type="Rhea" id="RHEA:67160"/>
        <dbReference type="ChEBI" id="CHEBI:15377"/>
        <dbReference type="ChEBI" id="CHEBI:15378"/>
        <dbReference type="ChEBI" id="CHEBI:15379"/>
        <dbReference type="ChEBI" id="CHEBI:17996"/>
        <dbReference type="ChEBI" id="CHEBI:57692"/>
        <dbReference type="ChEBI" id="CHEBI:58307"/>
        <dbReference type="ChEBI" id="CHEBI:167712"/>
        <dbReference type="ChEBI" id="CHEBI:167713"/>
    </reaction>
    <physiologicalReaction direction="left-to-right" evidence="4">
        <dbReference type="Rhea" id="RHEA:67161"/>
    </physiologicalReaction>
</comment>
<dbReference type="PRINTS" id="PR00420">
    <property type="entry name" value="RNGMNOXGNASE"/>
</dbReference>
<dbReference type="Proteomes" id="UP000053593">
    <property type="component" value="Unassembled WGS sequence"/>
</dbReference>
<evidence type="ECO:0000256" key="1">
    <source>
        <dbReference type="ARBA" id="ARBA00005706"/>
    </source>
</evidence>
<dbReference type="InterPro" id="IPR050816">
    <property type="entry name" value="Flavin-dep_Halogenase_NPB"/>
</dbReference>
<accession>A0A0D0AT01</accession>
<sequence>MSSSLSPPLHTQILVIGGGPGGSHAATSLAREGFDVTLLEASAFPRYHIGESLIPSIPHLLKLTDADTKIRTFGFLPKPGAAMKFAQDKEPGYTDFLAVGPNNYSWNVFRAEFDDILLKHARSCGVKVFLETKVTSLEFDTSSAALQDKEPKAAVWEWTQGNPGSTLSGSISFDFLVDASGRSGIMSTKYLKNRRFNTNLKNIALWGYWVGDKKYSRGSPPLIAPWFEALTDGSGWAWWIPLHNGTTSVGVVLDQHVLNNDKATHETLSTLAHILEKASGSLGSDRYLKRYLYSLEKLAPGLCALIAEATLVWDLTSFLEIGHVENVPKGPVHMASDFSYSASKYAGRRYRIVGDAGAFIDPWFSSGVHLAMTSALSAAASIAAALRKDCSEEEAANFHSRRFAVSYTRFLIVVLSTYRQIRSQSMDVLCDVGEDNFDKAFLRIRPLIHGSADMGPKLSEVEVQQALDFCTNMFSTTPEMHQEVRRMIKSTSWQQQLELDAPNSEDPNYALESIAKAAHNSSSTTAHDEEETRRVLTNINARKIIFPDHDGLHSIQEEEMEGFAVRLTAGNLGLFKVPKA</sequence>
<keyword evidence="3" id="KW-0503">Monooxygenase</keyword>
<dbReference type="Pfam" id="PF04820">
    <property type="entry name" value="Trp_halogenase"/>
    <property type="match status" value="2"/>
</dbReference>
<dbReference type="GO" id="GO:0140907">
    <property type="term" value="F:flavin-dependent halogenase activity"/>
    <property type="evidence" value="ECO:0007669"/>
    <property type="project" value="UniProtKB-ARBA"/>
</dbReference>
<dbReference type="InterPro" id="IPR006905">
    <property type="entry name" value="Flavin_halogenase"/>
</dbReference>
<gene>
    <name evidence="5" type="ORF">GYMLUDRAFT_77435</name>
</gene>
<organism evidence="5 6">
    <name type="scientific">Collybiopsis luxurians FD-317 M1</name>
    <dbReference type="NCBI Taxonomy" id="944289"/>
    <lineage>
        <taxon>Eukaryota</taxon>
        <taxon>Fungi</taxon>
        <taxon>Dikarya</taxon>
        <taxon>Basidiomycota</taxon>
        <taxon>Agaricomycotina</taxon>
        <taxon>Agaricomycetes</taxon>
        <taxon>Agaricomycetidae</taxon>
        <taxon>Agaricales</taxon>
        <taxon>Marasmiineae</taxon>
        <taxon>Omphalotaceae</taxon>
        <taxon>Collybiopsis</taxon>
        <taxon>Collybiopsis luxurians</taxon>
    </lineage>
</organism>
<keyword evidence="6" id="KW-1185">Reference proteome</keyword>
<protein>
    <recommendedName>
        <fullName evidence="7">Halogenase</fullName>
    </recommendedName>
</protein>